<sequence length="114" mass="12202">MVDVSGISDEAMSRIRATTKPYTVVVLRPGPNRHSEGADAIIFEHGRRNMALRAQGTMAIVLPVGGDADISGIGVFDRSLDEVREIIDGDPGVEAGVFVYDLYESRGFPGDALP</sequence>
<dbReference type="Proteomes" id="UP001499933">
    <property type="component" value="Unassembled WGS sequence"/>
</dbReference>
<evidence type="ECO:0000313" key="2">
    <source>
        <dbReference type="Proteomes" id="UP001499933"/>
    </source>
</evidence>
<evidence type="ECO:0000313" key="1">
    <source>
        <dbReference type="EMBL" id="GAA1971404.1"/>
    </source>
</evidence>
<comment type="caution">
    <text evidence="1">The sequence shown here is derived from an EMBL/GenBank/DDBJ whole genome shotgun (WGS) entry which is preliminary data.</text>
</comment>
<proteinExistence type="predicted"/>
<dbReference type="RefSeq" id="WP_344097754.1">
    <property type="nucleotide sequence ID" value="NZ_BAAAOG010000018.1"/>
</dbReference>
<dbReference type="EMBL" id="BAAAOG010000018">
    <property type="protein sequence ID" value="GAA1971404.1"/>
    <property type="molecule type" value="Genomic_DNA"/>
</dbReference>
<name>A0ABN2RLY1_9MICO</name>
<accession>A0ABN2RLY1</accession>
<gene>
    <name evidence="1" type="ORF">GCM10009776_37910</name>
</gene>
<evidence type="ECO:0008006" key="3">
    <source>
        <dbReference type="Google" id="ProtNLM"/>
    </source>
</evidence>
<keyword evidence="2" id="KW-1185">Reference proteome</keyword>
<reference evidence="1 2" key="1">
    <citation type="journal article" date="2019" name="Int. J. Syst. Evol. Microbiol.">
        <title>The Global Catalogue of Microorganisms (GCM) 10K type strain sequencing project: providing services to taxonomists for standard genome sequencing and annotation.</title>
        <authorList>
            <consortium name="The Broad Institute Genomics Platform"/>
            <consortium name="The Broad Institute Genome Sequencing Center for Infectious Disease"/>
            <person name="Wu L."/>
            <person name="Ma J."/>
        </authorList>
    </citation>
    <scope>NUCLEOTIDE SEQUENCE [LARGE SCALE GENOMIC DNA]</scope>
    <source>
        <strain evidence="1 2">JCM 14901</strain>
    </source>
</reference>
<protein>
    <recommendedName>
        <fullName evidence="3">YCII-related domain-containing protein</fullName>
    </recommendedName>
</protein>
<organism evidence="1 2">
    <name type="scientific">Microbacterium deminutum</name>
    <dbReference type="NCBI Taxonomy" id="344164"/>
    <lineage>
        <taxon>Bacteria</taxon>
        <taxon>Bacillati</taxon>
        <taxon>Actinomycetota</taxon>
        <taxon>Actinomycetes</taxon>
        <taxon>Micrococcales</taxon>
        <taxon>Microbacteriaceae</taxon>
        <taxon>Microbacterium</taxon>
    </lineage>
</organism>